<comment type="caution">
    <text evidence="1">The sequence shown here is derived from an EMBL/GenBank/DDBJ whole genome shotgun (WGS) entry which is preliminary data.</text>
</comment>
<sequence length="100" mass="11028">MLHHFTGCVLSSERGQRTVCLLDVALIPKTVALGSQDYRQAYMDILGRDSARHMRRTENSQQKFISVQGLSVDASSTLAEVTPLAASSTPLHAPDAMWRK</sequence>
<proteinExistence type="predicted"/>
<gene>
    <name evidence="1" type="ORF">N7G274_010688</name>
</gene>
<organism evidence="1 2">
    <name type="scientific">Stereocaulon virgatum</name>
    <dbReference type="NCBI Taxonomy" id="373712"/>
    <lineage>
        <taxon>Eukaryota</taxon>
        <taxon>Fungi</taxon>
        <taxon>Dikarya</taxon>
        <taxon>Ascomycota</taxon>
        <taxon>Pezizomycotina</taxon>
        <taxon>Lecanoromycetes</taxon>
        <taxon>OSLEUM clade</taxon>
        <taxon>Lecanoromycetidae</taxon>
        <taxon>Lecanorales</taxon>
        <taxon>Lecanorineae</taxon>
        <taxon>Stereocaulaceae</taxon>
        <taxon>Stereocaulon</taxon>
    </lineage>
</organism>
<evidence type="ECO:0000313" key="1">
    <source>
        <dbReference type="EMBL" id="KAL2036592.1"/>
    </source>
</evidence>
<keyword evidence="2" id="KW-1185">Reference proteome</keyword>
<dbReference type="Proteomes" id="UP001590950">
    <property type="component" value="Unassembled WGS sequence"/>
</dbReference>
<accession>A0ABR3ZT37</accession>
<dbReference type="EMBL" id="JBEFKJ010000062">
    <property type="protein sequence ID" value="KAL2036592.1"/>
    <property type="molecule type" value="Genomic_DNA"/>
</dbReference>
<reference evidence="1 2" key="1">
    <citation type="submission" date="2024-09" db="EMBL/GenBank/DDBJ databases">
        <title>Rethinking Asexuality: The Enigmatic Case of Functional Sexual Genes in Lepraria (Stereocaulaceae).</title>
        <authorList>
            <person name="Doellman M."/>
            <person name="Sun Y."/>
            <person name="Barcenas-Pena A."/>
            <person name="Lumbsch H.T."/>
            <person name="Grewe F."/>
        </authorList>
    </citation>
    <scope>NUCLEOTIDE SEQUENCE [LARGE SCALE GENOMIC DNA]</scope>
    <source>
        <strain evidence="1 2">Mercado 3170</strain>
    </source>
</reference>
<evidence type="ECO:0000313" key="2">
    <source>
        <dbReference type="Proteomes" id="UP001590950"/>
    </source>
</evidence>
<protein>
    <submittedName>
        <fullName evidence="1">Uncharacterized protein</fullName>
    </submittedName>
</protein>
<name>A0ABR3ZT37_9LECA</name>